<dbReference type="InterPro" id="IPR012291">
    <property type="entry name" value="CBM2_carb-bd_dom_sf"/>
</dbReference>
<dbReference type="Gene3D" id="3.30.20.10">
    <property type="entry name" value="Endochitinase, domain 2"/>
    <property type="match status" value="1"/>
</dbReference>
<evidence type="ECO:0000256" key="2">
    <source>
        <dbReference type="ARBA" id="ARBA00023157"/>
    </source>
</evidence>
<dbReference type="CDD" id="cd00325">
    <property type="entry name" value="chitinase_GH19"/>
    <property type="match status" value="1"/>
</dbReference>
<feature type="chain" id="PRO_5005459948" description="CBM2 domain-containing protein" evidence="4">
    <location>
        <begin position="23"/>
        <end position="424"/>
    </location>
</feature>
<accession>A0A0K1ESW4</accession>
<proteinExistence type="predicted"/>
<dbReference type="KEGG" id="ccro:CMC5_079670"/>
<keyword evidence="7" id="KW-1185">Reference proteome</keyword>
<dbReference type="PROSITE" id="PS00774">
    <property type="entry name" value="CHITINASE_19_2"/>
    <property type="match status" value="1"/>
</dbReference>
<dbReference type="PANTHER" id="PTHR22595:SF79">
    <property type="entry name" value="CHITINASE 12"/>
    <property type="match status" value="1"/>
</dbReference>
<name>A0A0K1ESW4_CHOCO</name>
<dbReference type="Pfam" id="PF00553">
    <property type="entry name" value="CBM_2"/>
    <property type="match status" value="1"/>
</dbReference>
<dbReference type="GO" id="GO:0006032">
    <property type="term" value="P:chitin catabolic process"/>
    <property type="evidence" value="ECO:0007669"/>
    <property type="project" value="InterPro"/>
</dbReference>
<dbReference type="GO" id="GO:0005975">
    <property type="term" value="P:carbohydrate metabolic process"/>
    <property type="evidence" value="ECO:0007669"/>
    <property type="project" value="InterPro"/>
</dbReference>
<dbReference type="GO" id="GO:0004568">
    <property type="term" value="F:chitinase activity"/>
    <property type="evidence" value="ECO:0007669"/>
    <property type="project" value="InterPro"/>
</dbReference>
<evidence type="ECO:0000313" key="6">
    <source>
        <dbReference type="EMBL" id="AKT43732.1"/>
    </source>
</evidence>
<evidence type="ECO:0000256" key="4">
    <source>
        <dbReference type="SAM" id="SignalP"/>
    </source>
</evidence>
<keyword evidence="1" id="KW-0611">Plant defense</keyword>
<protein>
    <recommendedName>
        <fullName evidence="5">CBM2 domain-containing protein</fullName>
    </recommendedName>
</protein>
<dbReference type="Gene3D" id="2.60.40.290">
    <property type="match status" value="1"/>
</dbReference>
<dbReference type="InterPro" id="IPR023346">
    <property type="entry name" value="Lysozyme-like_dom_sf"/>
</dbReference>
<dbReference type="Proteomes" id="UP000067626">
    <property type="component" value="Chromosome"/>
</dbReference>
<evidence type="ECO:0000256" key="1">
    <source>
        <dbReference type="ARBA" id="ARBA00022821"/>
    </source>
</evidence>
<dbReference type="AlphaFoldDB" id="A0A0K1ESW4"/>
<dbReference type="Pfam" id="PF00182">
    <property type="entry name" value="Glyco_hydro_19"/>
    <property type="match status" value="1"/>
</dbReference>
<dbReference type="FunFam" id="3.30.20.10:FF:000001">
    <property type="entry name" value="Endochitinase (Chitinase)"/>
    <property type="match status" value="1"/>
</dbReference>
<feature type="signal peptide" evidence="4">
    <location>
        <begin position="1"/>
        <end position="22"/>
    </location>
</feature>
<dbReference type="SMART" id="SM00637">
    <property type="entry name" value="CBD_II"/>
    <property type="match status" value="1"/>
</dbReference>
<gene>
    <name evidence="6" type="ORF">CMC5_079670</name>
</gene>
<reference evidence="6 7" key="1">
    <citation type="submission" date="2015-07" db="EMBL/GenBank/DDBJ databases">
        <title>Genome analysis of myxobacterium Chondromyces crocatus Cm c5 reveals a high potential for natural compound synthesis and the genetic basis for the loss of fruiting body formation.</title>
        <authorList>
            <person name="Zaburannyi N."/>
            <person name="Bunk B."/>
            <person name="Maier J."/>
            <person name="Overmann J."/>
            <person name="Mueller R."/>
        </authorList>
    </citation>
    <scope>NUCLEOTIDE SEQUENCE [LARGE SCALE GENOMIC DNA]</scope>
    <source>
        <strain evidence="6 7">Cm c5</strain>
    </source>
</reference>
<dbReference type="SUPFAM" id="SSF53955">
    <property type="entry name" value="Lysozyme-like"/>
    <property type="match status" value="1"/>
</dbReference>
<evidence type="ECO:0000259" key="5">
    <source>
        <dbReference type="PROSITE" id="PS51173"/>
    </source>
</evidence>
<dbReference type="PANTHER" id="PTHR22595">
    <property type="entry name" value="CHITINASE-RELATED"/>
    <property type="match status" value="1"/>
</dbReference>
<dbReference type="InterPro" id="IPR000726">
    <property type="entry name" value="Glyco_hydro_19_cat"/>
</dbReference>
<feature type="domain" description="CBM2" evidence="5">
    <location>
        <begin position="41"/>
        <end position="152"/>
    </location>
</feature>
<dbReference type="InterPro" id="IPR008965">
    <property type="entry name" value="CBM2/CBM3_carb-bd_dom_sf"/>
</dbReference>
<dbReference type="STRING" id="52.CMC5_079670"/>
<dbReference type="SUPFAM" id="SSF49384">
    <property type="entry name" value="Carbohydrate-binding domain"/>
    <property type="match status" value="1"/>
</dbReference>
<dbReference type="GO" id="GO:0030247">
    <property type="term" value="F:polysaccharide binding"/>
    <property type="evidence" value="ECO:0007669"/>
    <property type="project" value="UniProtKB-UniRule"/>
</dbReference>
<keyword evidence="4" id="KW-0732">Signal</keyword>
<dbReference type="InterPro" id="IPR001919">
    <property type="entry name" value="CBD2"/>
</dbReference>
<dbReference type="PATRIC" id="fig|52.7.peg.8767"/>
<evidence type="ECO:0000313" key="7">
    <source>
        <dbReference type="Proteomes" id="UP000067626"/>
    </source>
</evidence>
<feature type="region of interest" description="Disordered" evidence="3">
    <location>
        <begin position="159"/>
        <end position="180"/>
    </location>
</feature>
<sequence length="424" mass="43388">MKSALRAVRSLALVGAALSAMNCGGNPEGDDRGDLVGGQGGALGSPACSVTHGVSDVWSTGFTAEVELRNEGTGTYDGWTLTWTYPSGQQIGSLWNGTVTQQGAEVSIQDAGWNRRIAPGDTVSVGFSGTLQGGANEAPTNFAVNGVACNGGGPSSGVGGAGGTGGEGGSGGEGGEGGAGGAGGGLGELVSQELYEAMFPYRNALYGYAAWVAAAERFPAFARTGTLEQRKREVAAFLANIGHETTGGWPSAPSGPYAWGLYFTQEVGCENGACTGYCEASNAQYPCAPGKTYHGRGPIQLSYNYNYGQVGDALGLPLLANPDLVTSDGVVAFETAVWFWMTPQSPKPSAHAVMTGGWTPSAQDTALGRAPGFGMTVNVINGGIECSKPTPPQVQSRLGFYERFTGLIGVSTGPNLTCEQMTHY</sequence>
<dbReference type="GO" id="GO:0006952">
    <property type="term" value="P:defense response"/>
    <property type="evidence" value="ECO:0007669"/>
    <property type="project" value="UniProtKB-KW"/>
</dbReference>
<dbReference type="Gene3D" id="1.10.530.10">
    <property type="match status" value="1"/>
</dbReference>
<dbReference type="PROSITE" id="PS51173">
    <property type="entry name" value="CBM2"/>
    <property type="match status" value="1"/>
</dbReference>
<evidence type="ECO:0000256" key="3">
    <source>
        <dbReference type="SAM" id="MobiDB-lite"/>
    </source>
</evidence>
<keyword evidence="2" id="KW-1015">Disulfide bond</keyword>
<dbReference type="EMBL" id="CP012159">
    <property type="protein sequence ID" value="AKT43732.1"/>
    <property type="molecule type" value="Genomic_DNA"/>
</dbReference>
<organism evidence="6 7">
    <name type="scientific">Chondromyces crocatus</name>
    <dbReference type="NCBI Taxonomy" id="52"/>
    <lineage>
        <taxon>Bacteria</taxon>
        <taxon>Pseudomonadati</taxon>
        <taxon>Myxococcota</taxon>
        <taxon>Polyangia</taxon>
        <taxon>Polyangiales</taxon>
        <taxon>Polyangiaceae</taxon>
        <taxon>Chondromyces</taxon>
    </lineage>
</organism>
<dbReference type="GO" id="GO:0016998">
    <property type="term" value="P:cell wall macromolecule catabolic process"/>
    <property type="evidence" value="ECO:0007669"/>
    <property type="project" value="InterPro"/>
</dbReference>